<accession>X1VQL3</accession>
<feature type="transmembrane region" description="Helical" evidence="1">
    <location>
        <begin position="90"/>
        <end position="109"/>
    </location>
</feature>
<reference evidence="2" key="1">
    <citation type="journal article" date="2014" name="Front. Microbiol.">
        <title>High frequency of phylogenetically diverse reductive dehalogenase-homologous genes in deep subseafloor sedimentary metagenomes.</title>
        <authorList>
            <person name="Kawai M."/>
            <person name="Futagami T."/>
            <person name="Toyoda A."/>
            <person name="Takaki Y."/>
            <person name="Nishi S."/>
            <person name="Hori S."/>
            <person name="Arai W."/>
            <person name="Tsubouchi T."/>
            <person name="Morono Y."/>
            <person name="Uchiyama I."/>
            <person name="Ito T."/>
            <person name="Fujiyama A."/>
            <person name="Inagaki F."/>
            <person name="Takami H."/>
        </authorList>
    </citation>
    <scope>NUCLEOTIDE SEQUENCE</scope>
    <source>
        <strain evidence="2">Expedition CK06-06</strain>
    </source>
</reference>
<keyword evidence="1" id="KW-0472">Membrane</keyword>
<dbReference type="AlphaFoldDB" id="X1VQL3"/>
<feature type="transmembrane region" description="Helical" evidence="1">
    <location>
        <begin position="12"/>
        <end position="33"/>
    </location>
</feature>
<protein>
    <submittedName>
        <fullName evidence="2">Uncharacterized protein</fullName>
    </submittedName>
</protein>
<feature type="non-terminal residue" evidence="2">
    <location>
        <position position="135"/>
    </location>
</feature>
<keyword evidence="1" id="KW-0812">Transmembrane</keyword>
<comment type="caution">
    <text evidence="2">The sequence shown here is derived from an EMBL/GenBank/DDBJ whole genome shotgun (WGS) entry which is preliminary data.</text>
</comment>
<evidence type="ECO:0000256" key="1">
    <source>
        <dbReference type="SAM" id="Phobius"/>
    </source>
</evidence>
<dbReference type="EMBL" id="BARW01039769">
    <property type="protein sequence ID" value="GAJ22597.1"/>
    <property type="molecule type" value="Genomic_DNA"/>
</dbReference>
<sequence>VFIIKISVFKKLYLILIIFGIIAWNLSHFNSILDLNLLSNSSDDFLDIILFISTSIVAPGLLILIVSYINKFTSKFEGNFIGKYHLHEGLFGIILIVLGILFFAVRTYLIQFDIFLKEFKVYLAIIMIFLYFFLF</sequence>
<evidence type="ECO:0000313" key="2">
    <source>
        <dbReference type="EMBL" id="GAJ22597.1"/>
    </source>
</evidence>
<feature type="transmembrane region" description="Helical" evidence="1">
    <location>
        <begin position="115"/>
        <end position="134"/>
    </location>
</feature>
<proteinExistence type="predicted"/>
<organism evidence="2">
    <name type="scientific">marine sediment metagenome</name>
    <dbReference type="NCBI Taxonomy" id="412755"/>
    <lineage>
        <taxon>unclassified sequences</taxon>
        <taxon>metagenomes</taxon>
        <taxon>ecological metagenomes</taxon>
    </lineage>
</organism>
<feature type="transmembrane region" description="Helical" evidence="1">
    <location>
        <begin position="45"/>
        <end position="69"/>
    </location>
</feature>
<gene>
    <name evidence="2" type="ORF">S12H4_60427</name>
</gene>
<name>X1VQL3_9ZZZZ</name>
<feature type="non-terminal residue" evidence="2">
    <location>
        <position position="1"/>
    </location>
</feature>
<keyword evidence="1" id="KW-1133">Transmembrane helix</keyword>